<dbReference type="Gene3D" id="1.10.1740.10">
    <property type="match status" value="1"/>
</dbReference>
<dbReference type="Pfam" id="PF08281">
    <property type="entry name" value="Sigma70_r4_2"/>
    <property type="match status" value="1"/>
</dbReference>
<feature type="region of interest" description="Disordered" evidence="6">
    <location>
        <begin position="179"/>
        <end position="202"/>
    </location>
</feature>
<dbReference type="Gene3D" id="1.10.10.10">
    <property type="entry name" value="Winged helix-like DNA-binding domain superfamily/Winged helix DNA-binding domain"/>
    <property type="match status" value="1"/>
</dbReference>
<dbReference type="EMBL" id="UINC01162887">
    <property type="protein sequence ID" value="SVD62886.1"/>
    <property type="molecule type" value="Genomic_DNA"/>
</dbReference>
<gene>
    <name evidence="9" type="ORF">METZ01_LOCUS415740</name>
</gene>
<evidence type="ECO:0000313" key="9">
    <source>
        <dbReference type="EMBL" id="SVD62886.1"/>
    </source>
</evidence>
<keyword evidence="3" id="KW-0731">Sigma factor</keyword>
<dbReference type="GO" id="GO:0003677">
    <property type="term" value="F:DNA binding"/>
    <property type="evidence" value="ECO:0007669"/>
    <property type="project" value="UniProtKB-KW"/>
</dbReference>
<dbReference type="SUPFAM" id="SSF88659">
    <property type="entry name" value="Sigma3 and sigma4 domains of RNA polymerase sigma factors"/>
    <property type="match status" value="1"/>
</dbReference>
<feature type="domain" description="RNA polymerase sigma-70 region 2" evidence="7">
    <location>
        <begin position="27"/>
        <end position="94"/>
    </location>
</feature>
<evidence type="ECO:0000256" key="2">
    <source>
        <dbReference type="ARBA" id="ARBA00023015"/>
    </source>
</evidence>
<evidence type="ECO:0000256" key="1">
    <source>
        <dbReference type="ARBA" id="ARBA00010641"/>
    </source>
</evidence>
<dbReference type="InterPro" id="IPR039425">
    <property type="entry name" value="RNA_pol_sigma-70-like"/>
</dbReference>
<dbReference type="PROSITE" id="PS01063">
    <property type="entry name" value="SIGMA70_ECF"/>
    <property type="match status" value="1"/>
</dbReference>
<evidence type="ECO:0000256" key="3">
    <source>
        <dbReference type="ARBA" id="ARBA00023082"/>
    </source>
</evidence>
<evidence type="ECO:0000259" key="7">
    <source>
        <dbReference type="Pfam" id="PF04542"/>
    </source>
</evidence>
<dbReference type="AlphaFoldDB" id="A0A382WVF4"/>
<feature type="domain" description="RNA polymerase sigma factor 70 region 4 type 2" evidence="8">
    <location>
        <begin position="132"/>
        <end position="177"/>
    </location>
</feature>
<protein>
    <recommendedName>
        <fullName evidence="10">RNA polymerase sigma factor</fullName>
    </recommendedName>
</protein>
<dbReference type="SUPFAM" id="SSF88946">
    <property type="entry name" value="Sigma2 domain of RNA polymerase sigma factors"/>
    <property type="match status" value="1"/>
</dbReference>
<dbReference type="GO" id="GO:0006352">
    <property type="term" value="P:DNA-templated transcription initiation"/>
    <property type="evidence" value="ECO:0007669"/>
    <property type="project" value="InterPro"/>
</dbReference>
<dbReference type="GO" id="GO:0016987">
    <property type="term" value="F:sigma factor activity"/>
    <property type="evidence" value="ECO:0007669"/>
    <property type="project" value="UniProtKB-KW"/>
</dbReference>
<accession>A0A382WVF4</accession>
<evidence type="ECO:0008006" key="10">
    <source>
        <dbReference type="Google" id="ProtNLM"/>
    </source>
</evidence>
<name>A0A382WVF4_9ZZZZ</name>
<dbReference type="InterPro" id="IPR000838">
    <property type="entry name" value="RNA_pol_sigma70_ECF_CS"/>
</dbReference>
<evidence type="ECO:0000256" key="4">
    <source>
        <dbReference type="ARBA" id="ARBA00023125"/>
    </source>
</evidence>
<organism evidence="9">
    <name type="scientific">marine metagenome</name>
    <dbReference type="NCBI Taxonomy" id="408172"/>
    <lineage>
        <taxon>unclassified sequences</taxon>
        <taxon>metagenomes</taxon>
        <taxon>ecological metagenomes</taxon>
    </lineage>
</organism>
<dbReference type="InterPro" id="IPR036388">
    <property type="entry name" value="WH-like_DNA-bd_sf"/>
</dbReference>
<dbReference type="Pfam" id="PF04542">
    <property type="entry name" value="Sigma70_r2"/>
    <property type="match status" value="1"/>
</dbReference>
<evidence type="ECO:0000256" key="5">
    <source>
        <dbReference type="ARBA" id="ARBA00023163"/>
    </source>
</evidence>
<evidence type="ECO:0000259" key="8">
    <source>
        <dbReference type="Pfam" id="PF08281"/>
    </source>
</evidence>
<dbReference type="InterPro" id="IPR014284">
    <property type="entry name" value="RNA_pol_sigma-70_dom"/>
</dbReference>
<dbReference type="PANTHER" id="PTHR43133:SF8">
    <property type="entry name" value="RNA POLYMERASE SIGMA FACTOR HI_1459-RELATED"/>
    <property type="match status" value="1"/>
</dbReference>
<proteinExistence type="inferred from homology"/>
<comment type="similarity">
    <text evidence="1">Belongs to the sigma-70 factor family. ECF subfamily.</text>
</comment>
<dbReference type="InterPro" id="IPR013325">
    <property type="entry name" value="RNA_pol_sigma_r2"/>
</dbReference>
<dbReference type="NCBIfam" id="TIGR02937">
    <property type="entry name" value="sigma70-ECF"/>
    <property type="match status" value="1"/>
</dbReference>
<dbReference type="PANTHER" id="PTHR43133">
    <property type="entry name" value="RNA POLYMERASE ECF-TYPE SIGMA FACTO"/>
    <property type="match status" value="1"/>
</dbReference>
<keyword evidence="4" id="KW-0238">DNA-binding</keyword>
<feature type="compositionally biased region" description="Polar residues" evidence="6">
    <location>
        <begin position="182"/>
        <end position="194"/>
    </location>
</feature>
<sequence>MPDLTDKTDEQLAKQCQQGSLDAFEELVKRHEARLFNFLCQKAPRREDAEDLAQHTFVNAWQRIGQYRTEASFATWLYTIARNLTISHYRKHGKVIHCELEVAEPTLVERETPADTLSETEEHAALWRVARETLKEEAFDVLWMKYKEQLSIAEIATVLSRTEVSVKVMLHRARKKLGHALENSSDQESNSNTHPEPFPNLNKQIAFAHGGTTCSV</sequence>
<keyword evidence="5" id="KW-0804">Transcription</keyword>
<dbReference type="InterPro" id="IPR013324">
    <property type="entry name" value="RNA_pol_sigma_r3/r4-like"/>
</dbReference>
<evidence type="ECO:0000256" key="6">
    <source>
        <dbReference type="SAM" id="MobiDB-lite"/>
    </source>
</evidence>
<dbReference type="InterPro" id="IPR013249">
    <property type="entry name" value="RNA_pol_sigma70_r4_t2"/>
</dbReference>
<reference evidence="9" key="1">
    <citation type="submission" date="2018-05" db="EMBL/GenBank/DDBJ databases">
        <authorList>
            <person name="Lanie J.A."/>
            <person name="Ng W.-L."/>
            <person name="Kazmierczak K.M."/>
            <person name="Andrzejewski T.M."/>
            <person name="Davidsen T.M."/>
            <person name="Wayne K.J."/>
            <person name="Tettelin H."/>
            <person name="Glass J.I."/>
            <person name="Rusch D."/>
            <person name="Podicherti R."/>
            <person name="Tsui H.-C.T."/>
            <person name="Winkler M.E."/>
        </authorList>
    </citation>
    <scope>NUCLEOTIDE SEQUENCE</scope>
</reference>
<dbReference type="InterPro" id="IPR007627">
    <property type="entry name" value="RNA_pol_sigma70_r2"/>
</dbReference>
<keyword evidence="2" id="KW-0805">Transcription regulation</keyword>